<comment type="caution">
    <text evidence="2">The sequence shown here is derived from an EMBL/GenBank/DDBJ whole genome shotgun (WGS) entry which is preliminary data.</text>
</comment>
<dbReference type="Pfam" id="PF12697">
    <property type="entry name" value="Abhydrolase_6"/>
    <property type="match status" value="1"/>
</dbReference>
<dbReference type="RefSeq" id="WP_344039491.1">
    <property type="nucleotide sequence ID" value="NZ_BAAAKE010000016.1"/>
</dbReference>
<dbReference type="GO" id="GO:0016787">
    <property type="term" value="F:hydrolase activity"/>
    <property type="evidence" value="ECO:0007669"/>
    <property type="project" value="UniProtKB-KW"/>
</dbReference>
<dbReference type="InterPro" id="IPR029058">
    <property type="entry name" value="AB_hydrolase_fold"/>
</dbReference>
<proteinExistence type="predicted"/>
<sequence length="258" mass="28182">MGTAQAHDGSELYFEVYGSGPAVLLYNADPKPPDHPLRQHVLDFTNTLVSGLADRYRVVAMSYPGSPKPNTFTPAAVTADVLAIADAAEVDRFAWWGYSFGGVVGLQLALRTDRLTALAMTGFPPISGPYEEMLRYSRALASVDQDALGASIPEEARAQLPQYATYYEHLQAFDDRAAQAELTLPRLCWVGGADEITAGPEKITHIGETVARHQRELEELGWEVEVLTGKDHLGAMAADVVLPRLSGFLDRRLLSRAR</sequence>
<evidence type="ECO:0000259" key="1">
    <source>
        <dbReference type="Pfam" id="PF12697"/>
    </source>
</evidence>
<evidence type="ECO:0000313" key="2">
    <source>
        <dbReference type="EMBL" id="MFC5053536.1"/>
    </source>
</evidence>
<dbReference type="SUPFAM" id="SSF53474">
    <property type="entry name" value="alpha/beta-Hydrolases"/>
    <property type="match status" value="1"/>
</dbReference>
<protein>
    <submittedName>
        <fullName evidence="2">Alpha/beta fold hydrolase</fullName>
    </submittedName>
</protein>
<accession>A0ABV9XTI0</accession>
<keyword evidence="2" id="KW-0378">Hydrolase</keyword>
<organism evidence="2 3">
    <name type="scientific">Saccharothrix xinjiangensis</name>
    <dbReference type="NCBI Taxonomy" id="204798"/>
    <lineage>
        <taxon>Bacteria</taxon>
        <taxon>Bacillati</taxon>
        <taxon>Actinomycetota</taxon>
        <taxon>Actinomycetes</taxon>
        <taxon>Pseudonocardiales</taxon>
        <taxon>Pseudonocardiaceae</taxon>
        <taxon>Saccharothrix</taxon>
    </lineage>
</organism>
<dbReference type="Proteomes" id="UP001595833">
    <property type="component" value="Unassembled WGS sequence"/>
</dbReference>
<keyword evidence="3" id="KW-1185">Reference proteome</keyword>
<dbReference type="EMBL" id="JBHSJB010000006">
    <property type="protein sequence ID" value="MFC5053536.1"/>
    <property type="molecule type" value="Genomic_DNA"/>
</dbReference>
<reference evidence="3" key="1">
    <citation type="journal article" date="2019" name="Int. J. Syst. Evol. Microbiol.">
        <title>The Global Catalogue of Microorganisms (GCM) 10K type strain sequencing project: providing services to taxonomists for standard genome sequencing and annotation.</title>
        <authorList>
            <consortium name="The Broad Institute Genomics Platform"/>
            <consortium name="The Broad Institute Genome Sequencing Center for Infectious Disease"/>
            <person name="Wu L."/>
            <person name="Ma J."/>
        </authorList>
    </citation>
    <scope>NUCLEOTIDE SEQUENCE [LARGE SCALE GENOMIC DNA]</scope>
    <source>
        <strain evidence="3">KCTC 12848</strain>
    </source>
</reference>
<evidence type="ECO:0000313" key="3">
    <source>
        <dbReference type="Proteomes" id="UP001595833"/>
    </source>
</evidence>
<dbReference type="Gene3D" id="3.40.50.1820">
    <property type="entry name" value="alpha/beta hydrolase"/>
    <property type="match status" value="1"/>
</dbReference>
<name>A0ABV9XTI0_9PSEU</name>
<dbReference type="InterPro" id="IPR000073">
    <property type="entry name" value="AB_hydrolase_1"/>
</dbReference>
<feature type="domain" description="AB hydrolase-1" evidence="1">
    <location>
        <begin position="47"/>
        <end position="240"/>
    </location>
</feature>
<gene>
    <name evidence="2" type="ORF">ACFPFM_07170</name>
</gene>